<evidence type="ECO:0000313" key="8">
    <source>
        <dbReference type="EMBL" id="MPL65576.1"/>
    </source>
</evidence>
<comment type="caution">
    <text evidence="8">The sequence shown here is derived from an EMBL/GenBank/DDBJ whole genome shotgun (WGS) entry which is preliminary data.</text>
</comment>
<dbReference type="PANTHER" id="PTHR11135:SF1">
    <property type="entry name" value="PROTEIN YHCC"/>
    <property type="match status" value="1"/>
</dbReference>
<evidence type="ECO:0000256" key="3">
    <source>
        <dbReference type="ARBA" id="ARBA00022691"/>
    </source>
</evidence>
<evidence type="ECO:0000256" key="6">
    <source>
        <dbReference type="ARBA" id="ARBA00023014"/>
    </source>
</evidence>
<dbReference type="NCBIfam" id="TIGR01212">
    <property type="entry name" value="TIGR01212 family radical SAM protein"/>
    <property type="match status" value="1"/>
</dbReference>
<dbReference type="SFLD" id="SFLDG01091">
    <property type="entry name" value="uncharacterized_CHP01210-like"/>
    <property type="match status" value="1"/>
</dbReference>
<keyword evidence="5" id="KW-0408">Iron</keyword>
<comment type="cofactor">
    <cofactor evidence="1">
        <name>[4Fe-4S] cluster</name>
        <dbReference type="ChEBI" id="CHEBI:49883"/>
    </cofactor>
</comment>
<dbReference type="InterPro" id="IPR032432">
    <property type="entry name" value="Radical_SAM_C"/>
</dbReference>
<keyword evidence="6" id="KW-0411">Iron-sulfur</keyword>
<dbReference type="InterPro" id="IPR005911">
    <property type="entry name" value="YhcC-like"/>
</dbReference>
<evidence type="ECO:0000256" key="5">
    <source>
        <dbReference type="ARBA" id="ARBA00023004"/>
    </source>
</evidence>
<dbReference type="InterPro" id="IPR023404">
    <property type="entry name" value="rSAM_horseshoe"/>
</dbReference>
<dbReference type="GO" id="GO:0051539">
    <property type="term" value="F:4 iron, 4 sulfur cluster binding"/>
    <property type="evidence" value="ECO:0007669"/>
    <property type="project" value="UniProtKB-KW"/>
</dbReference>
<dbReference type="GO" id="GO:0003824">
    <property type="term" value="F:catalytic activity"/>
    <property type="evidence" value="ECO:0007669"/>
    <property type="project" value="InterPro"/>
</dbReference>
<dbReference type="InterPro" id="IPR007197">
    <property type="entry name" value="rSAM"/>
</dbReference>
<dbReference type="InterPro" id="IPR006638">
    <property type="entry name" value="Elp3/MiaA/NifB-like_rSAM"/>
</dbReference>
<name>A0A644TF27_9ZZZZ</name>
<dbReference type="SFLD" id="SFLDS00029">
    <property type="entry name" value="Radical_SAM"/>
    <property type="match status" value="1"/>
</dbReference>
<dbReference type="SUPFAM" id="SSF102114">
    <property type="entry name" value="Radical SAM enzymes"/>
    <property type="match status" value="1"/>
</dbReference>
<reference evidence="8" key="1">
    <citation type="submission" date="2019-08" db="EMBL/GenBank/DDBJ databases">
        <authorList>
            <person name="Kucharzyk K."/>
            <person name="Murdoch R.W."/>
            <person name="Higgins S."/>
            <person name="Loffler F."/>
        </authorList>
    </citation>
    <scope>NUCLEOTIDE SEQUENCE</scope>
</reference>
<proteinExistence type="predicted"/>
<accession>A0A644TF27</accession>
<evidence type="ECO:0000256" key="1">
    <source>
        <dbReference type="ARBA" id="ARBA00001966"/>
    </source>
</evidence>
<organism evidence="8">
    <name type="scientific">bioreactor metagenome</name>
    <dbReference type="NCBI Taxonomy" id="1076179"/>
    <lineage>
        <taxon>unclassified sequences</taxon>
        <taxon>metagenomes</taxon>
        <taxon>ecological metagenomes</taxon>
    </lineage>
</organism>
<feature type="domain" description="Radical SAM core" evidence="7">
    <location>
        <begin position="13"/>
        <end position="255"/>
    </location>
</feature>
<protein>
    <recommendedName>
        <fullName evidence="7">Radical SAM core domain-containing protein</fullName>
    </recommendedName>
</protein>
<dbReference type="SMART" id="SM00729">
    <property type="entry name" value="Elp3"/>
    <property type="match status" value="1"/>
</dbReference>
<gene>
    <name evidence="8" type="ORF">SDC9_11240</name>
</gene>
<dbReference type="PROSITE" id="PS51918">
    <property type="entry name" value="RADICAL_SAM"/>
    <property type="match status" value="1"/>
</dbReference>
<keyword evidence="3" id="KW-0949">S-adenosyl-L-methionine</keyword>
<evidence type="ECO:0000256" key="4">
    <source>
        <dbReference type="ARBA" id="ARBA00022723"/>
    </source>
</evidence>
<keyword evidence="4" id="KW-0479">Metal-binding</keyword>
<dbReference type="Pfam" id="PF04055">
    <property type="entry name" value="Radical_SAM"/>
    <property type="match status" value="1"/>
</dbReference>
<evidence type="ECO:0000259" key="7">
    <source>
        <dbReference type="PROSITE" id="PS51918"/>
    </source>
</evidence>
<dbReference type="EMBL" id="VSSQ01000029">
    <property type="protein sequence ID" value="MPL65576.1"/>
    <property type="molecule type" value="Genomic_DNA"/>
</dbReference>
<sequence length="313" mass="35691">MRYNVYSDYLKRRYGEKVYKLPISLPVTCPNRDGTCGTNGCVFCGEIGAGYENLPASMTVSMQIAANRAHIAPKYKAKKYIPYFQNFSNTYLPALQLEQYLLEACQDDIVGIAIATRPDCINDQYLEVMARVAATKNVDISVELGLQTVNYHTLQKIQRGHGLGEFIDAVLRLKKYNIEVCTHLILNLPWDDMVDVVESAKVLSALAVNQVKLHALYIVKGTVMANWYQDQLFEIISKEEYVVRVVEFLEHLHPDIVVQRLIGRAPEKNTLFTNWQTGWWKIRDAIEGLLEERNTCQGEKCNYLNGSAVRKFL</sequence>
<keyword evidence="2" id="KW-0004">4Fe-4S</keyword>
<dbReference type="InterPro" id="IPR039661">
    <property type="entry name" value="ELP3"/>
</dbReference>
<dbReference type="InterPro" id="IPR058240">
    <property type="entry name" value="rSAM_sf"/>
</dbReference>
<dbReference type="Gene3D" id="3.80.30.20">
    <property type="entry name" value="tm_1862 like domain"/>
    <property type="match status" value="1"/>
</dbReference>
<dbReference type="SFLD" id="SFLDG01086">
    <property type="entry name" value="elongater_protein-like"/>
    <property type="match status" value="1"/>
</dbReference>
<dbReference type="AlphaFoldDB" id="A0A644TF27"/>
<evidence type="ECO:0000256" key="2">
    <source>
        <dbReference type="ARBA" id="ARBA00022485"/>
    </source>
</evidence>
<dbReference type="PANTHER" id="PTHR11135">
    <property type="entry name" value="HISTONE ACETYLTRANSFERASE-RELATED"/>
    <property type="match status" value="1"/>
</dbReference>
<dbReference type="GO" id="GO:0046872">
    <property type="term" value="F:metal ion binding"/>
    <property type="evidence" value="ECO:0007669"/>
    <property type="project" value="UniProtKB-KW"/>
</dbReference>
<dbReference type="Pfam" id="PF16199">
    <property type="entry name" value="Radical_SAM_C"/>
    <property type="match status" value="1"/>
</dbReference>